<comment type="catalytic activity">
    <reaction evidence="12">
        <text>(6R)-5,10-methylene-5,6,7,8-tetrahydrofolate + NADP(+) = (6R)-5,10-methenyltetrahydrofolate + NADPH</text>
        <dbReference type="Rhea" id="RHEA:22812"/>
        <dbReference type="ChEBI" id="CHEBI:15636"/>
        <dbReference type="ChEBI" id="CHEBI:57455"/>
        <dbReference type="ChEBI" id="CHEBI:57783"/>
        <dbReference type="ChEBI" id="CHEBI:58349"/>
        <dbReference type="EC" id="1.5.1.5"/>
    </reaction>
</comment>
<dbReference type="GO" id="GO:0004488">
    <property type="term" value="F:methylenetetrahydrofolate dehydrogenase (NADP+) activity"/>
    <property type="evidence" value="ECO:0007669"/>
    <property type="project" value="UniProtKB-UniRule"/>
</dbReference>
<evidence type="ECO:0000313" key="16">
    <source>
        <dbReference type="Proteomes" id="UP000069135"/>
    </source>
</evidence>
<keyword evidence="11 12" id="KW-0511">Multifunctional enzyme</keyword>
<dbReference type="SUPFAM" id="SSF53223">
    <property type="entry name" value="Aminoacid dehydrogenase-like, N-terminal domain"/>
    <property type="match status" value="1"/>
</dbReference>
<evidence type="ECO:0000256" key="3">
    <source>
        <dbReference type="ARBA" id="ARBA00022563"/>
    </source>
</evidence>
<dbReference type="STRING" id="1735162.PeribacterB2_0365"/>
<dbReference type="GO" id="GO:0000105">
    <property type="term" value="P:L-histidine biosynthetic process"/>
    <property type="evidence" value="ECO:0007669"/>
    <property type="project" value="UniProtKB-KW"/>
</dbReference>
<dbReference type="UniPathway" id="UPA00193"/>
<dbReference type="EC" id="1.5.1.5" evidence="12"/>
<reference evidence="15 16" key="2">
    <citation type="journal article" date="2016" name="PeerJ">
        <title>Analysis of five complete genome sequences for members of the class Peribacteria in the recently recognized Peregrinibacteria bacterial phylum.</title>
        <authorList>
            <person name="Anantharaman K."/>
            <person name="Brown C.T."/>
            <person name="Burstein D."/>
            <person name="Castelle C.J."/>
            <person name="Probst A.J."/>
            <person name="Thomas B.C."/>
            <person name="Williams K.H."/>
            <person name="Banfield J.F."/>
        </authorList>
    </citation>
    <scope>NUCLEOTIDE SEQUENCE [LARGE SCALE GENOMIC DNA]</scope>
    <source>
        <strain evidence="15">RIFOXYD1_FULL_PER-ii_59_16</strain>
    </source>
</reference>
<accession>A0A0S1SRF6</accession>
<accession>A0A0S1SJQ4</accession>
<dbReference type="InterPro" id="IPR046346">
    <property type="entry name" value="Aminoacid_DH-like_N_sf"/>
</dbReference>
<dbReference type="GO" id="GO:0035999">
    <property type="term" value="P:tetrahydrofolate interconversion"/>
    <property type="evidence" value="ECO:0007669"/>
    <property type="project" value="UniProtKB-UniRule"/>
</dbReference>
<keyword evidence="10 12" id="KW-0486">Methionine biosynthesis</keyword>
<keyword evidence="3 12" id="KW-0554">One-carbon metabolism</keyword>
<dbReference type="InterPro" id="IPR036291">
    <property type="entry name" value="NAD(P)-bd_dom_sf"/>
</dbReference>
<dbReference type="GO" id="GO:0004477">
    <property type="term" value="F:methenyltetrahydrofolate cyclohydrolase activity"/>
    <property type="evidence" value="ECO:0007669"/>
    <property type="project" value="UniProtKB-UniRule"/>
</dbReference>
<comment type="function">
    <text evidence="12">Catalyzes the oxidation of 5,10-methylenetetrahydrofolate to 5,10-methenyltetrahydrofolate and then the hydrolysis of 5,10-methenyltetrahydrofolate to 10-formyltetrahydrofolate.</text>
</comment>
<dbReference type="InterPro" id="IPR000672">
    <property type="entry name" value="THF_DH/CycHdrlase"/>
</dbReference>
<evidence type="ECO:0000256" key="6">
    <source>
        <dbReference type="ARBA" id="ARBA00022801"/>
    </source>
</evidence>
<evidence type="ECO:0000259" key="14">
    <source>
        <dbReference type="Pfam" id="PF02882"/>
    </source>
</evidence>
<accession>A0A0S1SNR1</accession>
<dbReference type="EC" id="3.5.4.9" evidence="12"/>
<dbReference type="Proteomes" id="UP000069135">
    <property type="component" value="Chromosome"/>
</dbReference>
<dbReference type="GO" id="GO:0006164">
    <property type="term" value="P:purine nucleotide biosynthetic process"/>
    <property type="evidence" value="ECO:0007669"/>
    <property type="project" value="UniProtKB-KW"/>
</dbReference>
<organism evidence="15 16">
    <name type="scientific">Candidatus Peribacter riflensis</name>
    <dbReference type="NCBI Taxonomy" id="1735162"/>
    <lineage>
        <taxon>Bacteria</taxon>
        <taxon>Candidatus Peregrinibacteriota</taxon>
        <taxon>Candidatus Peribacteria</taxon>
        <taxon>Candidatus Peribacterales</taxon>
        <taxon>Candidatus Peribacteraceae</taxon>
        <taxon>Candidatus Peribacter</taxon>
    </lineage>
</organism>
<reference evidence="16" key="1">
    <citation type="submission" date="2015-10" db="EMBL/GenBank/DDBJ databases">
        <title>Analysis of five complete genome sequences for members of the class Peribacteria in the recently recognized Peregrinibacteria bacterial phylum.</title>
        <authorList>
            <person name="Anantharaman K."/>
            <person name="Brown C.T."/>
            <person name="Burstein D."/>
            <person name="Castelle C.J."/>
            <person name="Probst A.J."/>
            <person name="Thomas B.C."/>
            <person name="Williams K.H."/>
            <person name="Banfield J.F."/>
        </authorList>
    </citation>
    <scope>NUCLEOTIDE SEQUENCE [LARGE SCALE GENOMIC DNA]</scope>
</reference>
<comment type="catalytic activity">
    <reaction evidence="12">
        <text>(6R)-5,10-methenyltetrahydrofolate + H2O = (6R)-10-formyltetrahydrofolate + H(+)</text>
        <dbReference type="Rhea" id="RHEA:23700"/>
        <dbReference type="ChEBI" id="CHEBI:15377"/>
        <dbReference type="ChEBI" id="CHEBI:15378"/>
        <dbReference type="ChEBI" id="CHEBI:57455"/>
        <dbReference type="ChEBI" id="CHEBI:195366"/>
        <dbReference type="EC" id="3.5.4.9"/>
    </reaction>
</comment>
<keyword evidence="8 12" id="KW-0560">Oxidoreductase</keyword>
<name>A0A0S1SNR1_9BACT</name>
<feature type="binding site" evidence="12">
    <location>
        <begin position="164"/>
        <end position="166"/>
    </location>
    <ligand>
        <name>NADP(+)</name>
        <dbReference type="ChEBI" id="CHEBI:58349"/>
    </ligand>
</feature>
<dbReference type="GO" id="GO:0009086">
    <property type="term" value="P:methionine biosynthetic process"/>
    <property type="evidence" value="ECO:0007669"/>
    <property type="project" value="UniProtKB-KW"/>
</dbReference>
<dbReference type="InterPro" id="IPR020630">
    <property type="entry name" value="THF_DH/CycHdrlase_cat_dom"/>
</dbReference>
<comment type="caution">
    <text evidence="12">Lacks conserved residue(s) required for the propagation of feature annotation.</text>
</comment>
<evidence type="ECO:0000256" key="1">
    <source>
        <dbReference type="ARBA" id="ARBA00004777"/>
    </source>
</evidence>
<evidence type="ECO:0000256" key="11">
    <source>
        <dbReference type="ARBA" id="ARBA00023268"/>
    </source>
</evidence>
<dbReference type="PANTHER" id="PTHR48099:SF5">
    <property type="entry name" value="C-1-TETRAHYDROFOLATE SYNTHASE, CYTOPLASMIC"/>
    <property type="match status" value="1"/>
</dbReference>
<dbReference type="PRINTS" id="PR00085">
    <property type="entry name" value="THFDHDRGNASE"/>
</dbReference>
<keyword evidence="6 12" id="KW-0378">Hydrolase</keyword>
<dbReference type="CDD" id="cd01080">
    <property type="entry name" value="NAD_bind_m-THF_DH_Cyclohyd"/>
    <property type="match status" value="1"/>
</dbReference>
<evidence type="ECO:0000256" key="8">
    <source>
        <dbReference type="ARBA" id="ARBA00023002"/>
    </source>
</evidence>
<dbReference type="FunFam" id="3.40.50.10860:FF:000005">
    <property type="entry name" value="C-1-tetrahydrofolate synthase, cytoplasmic, putative"/>
    <property type="match status" value="1"/>
</dbReference>
<keyword evidence="4 12" id="KW-0028">Amino-acid biosynthesis</keyword>
<keyword evidence="5 12" id="KW-0658">Purine biosynthesis</keyword>
<proteinExistence type="inferred from homology"/>
<comment type="similarity">
    <text evidence="12">Belongs to the tetrahydrofolate dehydrogenase/cyclohydrolase family.</text>
</comment>
<comment type="pathway">
    <text evidence="1 12">One-carbon metabolism; tetrahydrofolate interconversion.</text>
</comment>
<dbReference type="SUPFAM" id="SSF51735">
    <property type="entry name" value="NAD(P)-binding Rossmann-fold domains"/>
    <property type="match status" value="1"/>
</dbReference>
<dbReference type="FunFam" id="3.40.50.720:FF:000094">
    <property type="entry name" value="Bifunctional protein FolD"/>
    <property type="match status" value="1"/>
</dbReference>
<dbReference type="EMBL" id="CP013065">
    <property type="protein sequence ID" value="ALM13062.1"/>
    <property type="molecule type" value="Genomic_DNA"/>
</dbReference>
<dbReference type="Gene3D" id="3.40.50.10860">
    <property type="entry name" value="Leucine Dehydrogenase, chain A, domain 1"/>
    <property type="match status" value="1"/>
</dbReference>
<evidence type="ECO:0000259" key="13">
    <source>
        <dbReference type="Pfam" id="PF00763"/>
    </source>
</evidence>
<accession>A0A0S1SNY3</accession>
<dbReference type="PANTHER" id="PTHR48099">
    <property type="entry name" value="C-1-TETRAHYDROFOLATE SYNTHASE, CYTOPLASMIC-RELATED"/>
    <property type="match status" value="1"/>
</dbReference>
<dbReference type="PROSITE" id="PS00767">
    <property type="entry name" value="THF_DHG_CYH_2"/>
    <property type="match status" value="1"/>
</dbReference>
<feature type="domain" description="Tetrahydrofolate dehydrogenase/cyclohydrolase NAD(P)-binding" evidence="14">
    <location>
        <begin position="138"/>
        <end position="279"/>
    </location>
</feature>
<protein>
    <recommendedName>
        <fullName evidence="12">Bifunctional protein FolD</fullName>
    </recommendedName>
    <domain>
        <recommendedName>
            <fullName evidence="12">Methylenetetrahydrofolate dehydrogenase</fullName>
            <ecNumber evidence="12">1.5.1.5</ecNumber>
        </recommendedName>
    </domain>
    <domain>
        <recommendedName>
            <fullName evidence="12">Methenyltetrahydrofolate cyclohydrolase</fullName>
            <ecNumber evidence="12">3.5.4.9</ecNumber>
        </recommendedName>
    </domain>
</protein>
<comment type="subunit">
    <text evidence="2 12">Homodimer.</text>
</comment>
<evidence type="ECO:0000256" key="12">
    <source>
        <dbReference type="HAMAP-Rule" id="MF_01576"/>
    </source>
</evidence>
<dbReference type="InterPro" id="IPR020631">
    <property type="entry name" value="THF_DH/CycHdrlase_NAD-bd_dom"/>
</dbReference>
<evidence type="ECO:0000256" key="4">
    <source>
        <dbReference type="ARBA" id="ARBA00022605"/>
    </source>
</evidence>
<feature type="domain" description="Tetrahydrofolate dehydrogenase/cyclohydrolase catalytic" evidence="13">
    <location>
        <begin position="6"/>
        <end position="117"/>
    </location>
</feature>
<evidence type="ECO:0000256" key="2">
    <source>
        <dbReference type="ARBA" id="ARBA00011738"/>
    </source>
</evidence>
<keyword evidence="7 12" id="KW-0521">NADP</keyword>
<gene>
    <name evidence="12" type="primary">folD</name>
    <name evidence="15" type="ORF">PeribacterD1_0365</name>
</gene>
<dbReference type="GO" id="GO:0005829">
    <property type="term" value="C:cytosol"/>
    <property type="evidence" value="ECO:0007669"/>
    <property type="project" value="TreeGrafter"/>
</dbReference>
<dbReference type="PATRIC" id="fig|1735161.3.peg.363"/>
<keyword evidence="9 12" id="KW-0368">Histidine biosynthesis</keyword>
<evidence type="ECO:0000256" key="5">
    <source>
        <dbReference type="ARBA" id="ARBA00022755"/>
    </source>
</evidence>
<sequence>MPVQLLSGREAADALLSTLKPTVKQLDPKLVVVQVGDDPASTSYIKQKFKSCEAVDMRSEHIHLKENTTLETLMGIVEKLNADPDVTGFIVQVPLPGALNDAVPQIIRAIDPKKDIDGFGAYNLGKMFLSTEFEHLPPATPGGIVALLQHYQIPVKGKHVVVVGRSNTVGKPVAIMLLNRDATVTVCHHHTKNLAELTRQADILVVAVGKAGLITGDMVKEGVVIIDVGMNKTEKGLVGDCDFETVSAKASAITPVPGGVGPMTVASLIQNCVTAKERQMR</sequence>
<dbReference type="Gene3D" id="3.40.50.720">
    <property type="entry name" value="NAD(P)-binding Rossmann-like Domain"/>
    <property type="match status" value="1"/>
</dbReference>
<dbReference type="InterPro" id="IPR020867">
    <property type="entry name" value="THF_DH/CycHdrlase_CS"/>
</dbReference>
<dbReference type="AlphaFoldDB" id="A0A0S1SNR1"/>
<dbReference type="Pfam" id="PF02882">
    <property type="entry name" value="THF_DHG_CYH_C"/>
    <property type="match status" value="1"/>
</dbReference>
<dbReference type="Pfam" id="PF00763">
    <property type="entry name" value="THF_DHG_CYH"/>
    <property type="match status" value="1"/>
</dbReference>
<evidence type="ECO:0000256" key="9">
    <source>
        <dbReference type="ARBA" id="ARBA00023102"/>
    </source>
</evidence>
<evidence type="ECO:0000313" key="15">
    <source>
        <dbReference type="EMBL" id="ALM13062.1"/>
    </source>
</evidence>
<accession>A0A0S1SIP1</accession>
<dbReference type="HAMAP" id="MF_01576">
    <property type="entry name" value="THF_DHG_CYH"/>
    <property type="match status" value="1"/>
</dbReference>
<evidence type="ECO:0000256" key="10">
    <source>
        <dbReference type="ARBA" id="ARBA00023167"/>
    </source>
</evidence>
<evidence type="ECO:0000256" key="7">
    <source>
        <dbReference type="ARBA" id="ARBA00022857"/>
    </source>
</evidence>
<dbReference type="KEGG" id="prf:PeribacterA2_0365"/>